<dbReference type="SUPFAM" id="SSF52540">
    <property type="entry name" value="P-loop containing nucleoside triphosphate hydrolases"/>
    <property type="match status" value="1"/>
</dbReference>
<proteinExistence type="predicted"/>
<dbReference type="PANTHER" id="PTHR13696:SF96">
    <property type="entry name" value="COBQ_COBB_MIND_PARA NUCLEOTIDE BINDING DOMAIN-CONTAINING PROTEIN"/>
    <property type="match status" value="1"/>
</dbReference>
<accession>A0A1V5MJZ2</accession>
<dbReference type="Proteomes" id="UP000485484">
    <property type="component" value="Unassembled WGS sequence"/>
</dbReference>
<dbReference type="Gene3D" id="3.40.50.300">
    <property type="entry name" value="P-loop containing nucleotide triphosphate hydrolases"/>
    <property type="match status" value="1"/>
</dbReference>
<protein>
    <submittedName>
        <fullName evidence="2">Chromosome-partitioning ATPase Soj</fullName>
        <ecNumber evidence="2">3.6.-.-</ecNumber>
    </submittedName>
</protein>
<organism evidence="2">
    <name type="scientific">candidate division TA06 bacterium ADurb.Bin417</name>
    <dbReference type="NCBI Taxonomy" id="1852828"/>
    <lineage>
        <taxon>Bacteria</taxon>
        <taxon>Bacteria division TA06</taxon>
    </lineage>
</organism>
<dbReference type="InterPro" id="IPR002586">
    <property type="entry name" value="CobQ/CobB/MinD/ParA_Nub-bd_dom"/>
</dbReference>
<dbReference type="InterPro" id="IPR027417">
    <property type="entry name" value="P-loop_NTPase"/>
</dbReference>
<dbReference type="PIRSF" id="PIRSF009320">
    <property type="entry name" value="Nuc_binding_HP_1000"/>
    <property type="match status" value="1"/>
</dbReference>
<comment type="caution">
    <text evidence="2">The sequence shown here is derived from an EMBL/GenBank/DDBJ whole genome shotgun (WGS) entry which is preliminary data.</text>
</comment>
<evidence type="ECO:0000259" key="1">
    <source>
        <dbReference type="Pfam" id="PF01656"/>
    </source>
</evidence>
<dbReference type="CDD" id="cd02042">
    <property type="entry name" value="ParAB_family"/>
    <property type="match status" value="1"/>
</dbReference>
<dbReference type="Pfam" id="PF01656">
    <property type="entry name" value="CbiA"/>
    <property type="match status" value="1"/>
</dbReference>
<dbReference type="EMBL" id="MWAK01000020">
    <property type="protein sequence ID" value="OPZ93519.1"/>
    <property type="molecule type" value="Genomic_DNA"/>
</dbReference>
<gene>
    <name evidence="2" type="primary">soj_1</name>
    <name evidence="2" type="ORF">BWY73_00271</name>
</gene>
<name>A0A1V5MJZ2_UNCT6</name>
<dbReference type="EC" id="3.6.-.-" evidence="2"/>
<reference evidence="2" key="1">
    <citation type="submission" date="2017-02" db="EMBL/GenBank/DDBJ databases">
        <title>Delving into the versatile metabolic prowess of the omnipresent phylum Bacteroidetes.</title>
        <authorList>
            <person name="Nobu M.K."/>
            <person name="Mei R."/>
            <person name="Narihiro T."/>
            <person name="Kuroda K."/>
            <person name="Liu W.-T."/>
        </authorList>
    </citation>
    <scope>NUCLEOTIDE SEQUENCE</scope>
    <source>
        <strain evidence="2">ADurb.Bin417</strain>
    </source>
</reference>
<dbReference type="AlphaFoldDB" id="A0A1V5MJZ2"/>
<dbReference type="InterPro" id="IPR048089">
    <property type="entry name" value="McdA"/>
</dbReference>
<evidence type="ECO:0000313" key="2">
    <source>
        <dbReference type="EMBL" id="OPZ93519.1"/>
    </source>
</evidence>
<keyword evidence="2" id="KW-0378">Hydrolase</keyword>
<dbReference type="InterPro" id="IPR050678">
    <property type="entry name" value="DNA_Partitioning_ATPase"/>
</dbReference>
<dbReference type="NCBIfam" id="NF041546">
    <property type="entry name" value="ParA_partition"/>
    <property type="match status" value="1"/>
</dbReference>
<sequence>MIITVGNEKGGVGKSTIACNLAVEAVRHRRRTLLIDADSQQSAMDFRAVRSENAGLPQFQAVGITKNTIHKDIQGFRGYDLIIIDSGGRDTQVFRSAILASDLFIIPVLTSQYDVWATQGTTRVLEEARSFKDIEARLVINQLIPNTIVAREASDLLEGLGVSLLKTRLHARVAYKQAIAEGKGVSEYEPGGKAAREIQALWREVGLK</sequence>
<dbReference type="PANTHER" id="PTHR13696">
    <property type="entry name" value="P-LOOP CONTAINING NUCLEOSIDE TRIPHOSPHATE HYDROLASE"/>
    <property type="match status" value="1"/>
</dbReference>
<dbReference type="GO" id="GO:0016787">
    <property type="term" value="F:hydrolase activity"/>
    <property type="evidence" value="ECO:0007669"/>
    <property type="project" value="UniProtKB-KW"/>
</dbReference>
<feature type="domain" description="CobQ/CobB/MinD/ParA nucleotide binding" evidence="1">
    <location>
        <begin position="3"/>
        <end position="183"/>
    </location>
</feature>